<evidence type="ECO:0000256" key="1">
    <source>
        <dbReference type="ARBA" id="ARBA00023015"/>
    </source>
</evidence>
<dbReference type="PANTHER" id="PTHR33154:SF33">
    <property type="entry name" value="TRANSCRIPTIONAL REPRESSOR SDPR"/>
    <property type="match status" value="1"/>
</dbReference>
<dbReference type="InterPro" id="IPR001845">
    <property type="entry name" value="HTH_ArsR_DNA-bd_dom"/>
</dbReference>
<keyword evidence="8" id="KW-1185">Reference proteome</keyword>
<gene>
    <name evidence="5" type="ORF">H702_03675</name>
    <name evidence="6" type="ORF">SAMN02910290_00205</name>
</gene>
<dbReference type="Gene3D" id="1.10.10.10">
    <property type="entry name" value="Winged helix-like DNA-binding domain superfamily/Winged helix DNA-binding domain"/>
    <property type="match status" value="1"/>
</dbReference>
<dbReference type="PRINTS" id="PR00778">
    <property type="entry name" value="HTHARSR"/>
</dbReference>
<dbReference type="InterPro" id="IPR036388">
    <property type="entry name" value="WH-like_DNA-bd_sf"/>
</dbReference>
<dbReference type="InterPro" id="IPR051081">
    <property type="entry name" value="HTH_MetalResp_TranReg"/>
</dbReference>
<dbReference type="Pfam" id="PF01022">
    <property type="entry name" value="HTH_5"/>
    <property type="match status" value="1"/>
</dbReference>
<reference evidence="5 7" key="1">
    <citation type="journal article" date="2014" name="Genome Announc.">
        <title>Draft Genome Sequences of Streptococcus bovis Strains ATCC 33317 and JB1.</title>
        <authorList>
            <person name="Benahmed F.H."/>
            <person name="Gopinath G.R."/>
            <person name="Harbottle H."/>
            <person name="Cotta M.A."/>
            <person name="Luo Y."/>
            <person name="Henderson C."/>
            <person name="Teri P."/>
            <person name="Soppet D."/>
            <person name="Rasmussen M."/>
            <person name="Whitehead T.R."/>
            <person name="Davidson M."/>
        </authorList>
    </citation>
    <scope>NUCLEOTIDE SEQUENCE [LARGE SCALE GENOMIC DNA]</scope>
    <source>
        <strain evidence="5 7">JB1</strain>
    </source>
</reference>
<organism evidence="5 7">
    <name type="scientific">Streptococcus equinus JB1</name>
    <dbReference type="NCBI Taxonomy" id="1294274"/>
    <lineage>
        <taxon>Bacteria</taxon>
        <taxon>Bacillati</taxon>
        <taxon>Bacillota</taxon>
        <taxon>Bacilli</taxon>
        <taxon>Lactobacillales</taxon>
        <taxon>Streptococcaceae</taxon>
        <taxon>Streptococcus</taxon>
    </lineage>
</organism>
<dbReference type="NCBIfam" id="NF033789">
    <property type="entry name" value="repress_SdpR"/>
    <property type="match status" value="1"/>
</dbReference>
<dbReference type="CDD" id="cd00090">
    <property type="entry name" value="HTH_ARSR"/>
    <property type="match status" value="1"/>
</dbReference>
<keyword evidence="1" id="KW-0805">Transcription regulation</keyword>
<sequence length="93" mass="10620">MVFAETFKALSHPIRREILTLLKENSLTAGEIASHFDLAGATISHHLSILKKAGLVVERREKNFIYYELCTSVLEDIMTWLADLKEKSEDENE</sequence>
<accession>A0A091BUU3</accession>
<dbReference type="Proteomes" id="UP000182793">
    <property type="component" value="Unassembled WGS sequence"/>
</dbReference>
<dbReference type="InterPro" id="IPR047796">
    <property type="entry name" value="SdpR-like_repress"/>
</dbReference>
<feature type="domain" description="HTH arsR-type" evidence="4">
    <location>
        <begin position="1"/>
        <end position="89"/>
    </location>
</feature>
<dbReference type="GO" id="GO:0003677">
    <property type="term" value="F:DNA binding"/>
    <property type="evidence" value="ECO:0007669"/>
    <property type="project" value="UniProtKB-KW"/>
</dbReference>
<keyword evidence="3" id="KW-0804">Transcription</keyword>
<reference evidence="6 8" key="2">
    <citation type="submission" date="2016-10" db="EMBL/GenBank/DDBJ databases">
        <authorList>
            <person name="Varghese N."/>
            <person name="Submissions S."/>
        </authorList>
    </citation>
    <scope>NUCLEOTIDE SEQUENCE [LARGE SCALE GENOMIC DNA]</scope>
    <source>
        <strain evidence="6 8">JB1</strain>
    </source>
</reference>
<dbReference type="PROSITE" id="PS50987">
    <property type="entry name" value="HTH_ARSR_2"/>
    <property type="match status" value="1"/>
</dbReference>
<dbReference type="NCBIfam" id="NF033788">
    <property type="entry name" value="HTH_metalloreg"/>
    <property type="match status" value="1"/>
</dbReference>
<dbReference type="PANTHER" id="PTHR33154">
    <property type="entry name" value="TRANSCRIPTIONAL REGULATOR, ARSR FAMILY"/>
    <property type="match status" value="1"/>
</dbReference>
<evidence type="ECO:0000259" key="4">
    <source>
        <dbReference type="PROSITE" id="PS50987"/>
    </source>
</evidence>
<dbReference type="GO" id="GO:0003700">
    <property type="term" value="F:DNA-binding transcription factor activity"/>
    <property type="evidence" value="ECO:0007669"/>
    <property type="project" value="InterPro"/>
</dbReference>
<evidence type="ECO:0000313" key="8">
    <source>
        <dbReference type="Proteomes" id="UP000182793"/>
    </source>
</evidence>
<dbReference type="InterPro" id="IPR011991">
    <property type="entry name" value="ArsR-like_HTH"/>
</dbReference>
<dbReference type="Proteomes" id="UP000029382">
    <property type="component" value="Unassembled WGS sequence"/>
</dbReference>
<dbReference type="RefSeq" id="WP_039696462.1">
    <property type="nucleotide sequence ID" value="NZ_AUZH01000013.1"/>
</dbReference>
<evidence type="ECO:0000313" key="7">
    <source>
        <dbReference type="Proteomes" id="UP000029382"/>
    </source>
</evidence>
<protein>
    <submittedName>
        <fullName evidence="5">ArsR family transcriptional regulator</fullName>
    </submittedName>
    <submittedName>
        <fullName evidence="6">DNA-binding transcriptional regulator, ArsR family</fullName>
    </submittedName>
</protein>
<keyword evidence="2 6" id="KW-0238">DNA-binding</keyword>
<dbReference type="EMBL" id="FOTG01000002">
    <property type="protein sequence ID" value="SFL04568.1"/>
    <property type="molecule type" value="Genomic_DNA"/>
</dbReference>
<evidence type="ECO:0000256" key="3">
    <source>
        <dbReference type="ARBA" id="ARBA00023163"/>
    </source>
</evidence>
<evidence type="ECO:0000256" key="2">
    <source>
        <dbReference type="ARBA" id="ARBA00023125"/>
    </source>
</evidence>
<proteinExistence type="predicted"/>
<evidence type="ECO:0000313" key="5">
    <source>
        <dbReference type="EMBL" id="KFN88225.1"/>
    </source>
</evidence>
<name>A0A091BUU3_STREI</name>
<dbReference type="SMART" id="SM00418">
    <property type="entry name" value="HTH_ARSR"/>
    <property type="match status" value="1"/>
</dbReference>
<comment type="caution">
    <text evidence="5">The sequence shown here is derived from an EMBL/GenBank/DDBJ whole genome shotgun (WGS) entry which is preliminary data.</text>
</comment>
<evidence type="ECO:0000313" key="6">
    <source>
        <dbReference type="EMBL" id="SFL04568.1"/>
    </source>
</evidence>
<dbReference type="EMBL" id="AUZH01000013">
    <property type="protein sequence ID" value="KFN88225.1"/>
    <property type="molecule type" value="Genomic_DNA"/>
</dbReference>
<dbReference type="SUPFAM" id="SSF46785">
    <property type="entry name" value="Winged helix' DNA-binding domain"/>
    <property type="match status" value="1"/>
</dbReference>
<dbReference type="InterPro" id="IPR036390">
    <property type="entry name" value="WH_DNA-bd_sf"/>
</dbReference>
<dbReference type="AlphaFoldDB" id="A0A091BUU3"/>